<organism evidence="2 3">
    <name type="scientific">Steinernema hermaphroditum</name>
    <dbReference type="NCBI Taxonomy" id="289476"/>
    <lineage>
        <taxon>Eukaryota</taxon>
        <taxon>Metazoa</taxon>
        <taxon>Ecdysozoa</taxon>
        <taxon>Nematoda</taxon>
        <taxon>Chromadorea</taxon>
        <taxon>Rhabditida</taxon>
        <taxon>Tylenchina</taxon>
        <taxon>Panagrolaimomorpha</taxon>
        <taxon>Strongyloidoidea</taxon>
        <taxon>Steinernematidae</taxon>
        <taxon>Steinernema</taxon>
    </lineage>
</organism>
<dbReference type="Pfam" id="PF00651">
    <property type="entry name" value="BTB"/>
    <property type="match status" value="1"/>
</dbReference>
<dbReference type="AlphaFoldDB" id="A0AA39IJW4"/>
<dbReference type="SUPFAM" id="SSF54695">
    <property type="entry name" value="POZ domain"/>
    <property type="match status" value="1"/>
</dbReference>
<evidence type="ECO:0000313" key="3">
    <source>
        <dbReference type="Proteomes" id="UP001175271"/>
    </source>
</evidence>
<dbReference type="CDD" id="cd18186">
    <property type="entry name" value="BTB_POZ_ZBTB_KLHL-like"/>
    <property type="match status" value="1"/>
</dbReference>
<gene>
    <name evidence="2" type="ORF">QR680_008939</name>
</gene>
<dbReference type="InterPro" id="IPR011333">
    <property type="entry name" value="SKP1/BTB/POZ_sf"/>
</dbReference>
<reference evidence="2" key="1">
    <citation type="submission" date="2023-06" db="EMBL/GenBank/DDBJ databases">
        <title>Genomic analysis of the entomopathogenic nematode Steinernema hermaphroditum.</title>
        <authorList>
            <person name="Schwarz E.M."/>
            <person name="Heppert J.K."/>
            <person name="Baniya A."/>
            <person name="Schwartz H.T."/>
            <person name="Tan C.-H."/>
            <person name="Antoshechkin I."/>
            <person name="Sternberg P.W."/>
            <person name="Goodrich-Blair H."/>
            <person name="Dillman A.R."/>
        </authorList>
    </citation>
    <scope>NUCLEOTIDE SEQUENCE</scope>
    <source>
        <strain evidence="2">PS9179</strain>
        <tissue evidence="2">Whole animal</tissue>
    </source>
</reference>
<keyword evidence="3" id="KW-1185">Reference proteome</keyword>
<comment type="caution">
    <text evidence="2">The sequence shown here is derived from an EMBL/GenBank/DDBJ whole genome shotgun (WGS) entry which is preliminary data.</text>
</comment>
<dbReference type="SMART" id="SM00225">
    <property type="entry name" value="BTB"/>
    <property type="match status" value="1"/>
</dbReference>
<protein>
    <recommendedName>
        <fullName evidence="1">BTB domain-containing protein</fullName>
    </recommendedName>
</protein>
<dbReference type="EMBL" id="JAUCMV010000001">
    <property type="protein sequence ID" value="KAK0424950.1"/>
    <property type="molecule type" value="Genomic_DNA"/>
</dbReference>
<evidence type="ECO:0000259" key="1">
    <source>
        <dbReference type="PROSITE" id="PS50097"/>
    </source>
</evidence>
<dbReference type="PANTHER" id="PTHR47022:SF1">
    <property type="entry name" value="BTB AND MATH DOMAIN-CONTAINING PROTEIN 36-RELATED"/>
    <property type="match status" value="1"/>
</dbReference>
<feature type="domain" description="BTB" evidence="1">
    <location>
        <begin position="145"/>
        <end position="207"/>
    </location>
</feature>
<name>A0AA39IJW4_9BILA</name>
<dbReference type="Proteomes" id="UP001175271">
    <property type="component" value="Unassembled WGS sequence"/>
</dbReference>
<dbReference type="Gene3D" id="3.30.710.10">
    <property type="entry name" value="Potassium Channel Kv1.1, Chain A"/>
    <property type="match status" value="1"/>
</dbReference>
<sequence>MEIDVPAASDADETKVVLEVDNANFGLQTVTIGDLQWIATFQSNDLNTGYLTLSCTEPDTKLWSIELLVRVDVYSNNADIENFYDCRASRLHTSNATHTVKMFYVHESNKAYYKDKKGNGLMNIEITATVGRVWKEDLTKITPFGSCYVVLGEKELFVSRELLSMNSNYFYEMFERNEETNVVENVTFEEIILFLCVVYPLNYPIDEDKCLDLLEIATKLQSSPIISKCTSMIERSDRLAKREKMEIAVRFGLRRLLMATINTMTQAEIEDLSCGPTPPSDELKLLLFERLVRIYKPVDAPSTAHGHDSVGNGSGWMPTVPGFLPPPPAILFNTTRSHFAPIHPVPTQMRAAQALHPLQPIPGPSGIVFPVPQPPHFLLPLQPSSASNVYPSGY</sequence>
<accession>A0AA39IJW4</accession>
<proteinExistence type="predicted"/>
<dbReference type="PANTHER" id="PTHR47022">
    <property type="entry name" value="BTB AND MATH DOMAIN-CONTAINING PROTEIN 36-RELATED"/>
    <property type="match status" value="1"/>
</dbReference>
<evidence type="ECO:0000313" key="2">
    <source>
        <dbReference type="EMBL" id="KAK0424950.1"/>
    </source>
</evidence>
<dbReference type="PROSITE" id="PS50097">
    <property type="entry name" value="BTB"/>
    <property type="match status" value="1"/>
</dbReference>
<dbReference type="InterPro" id="IPR000210">
    <property type="entry name" value="BTB/POZ_dom"/>
</dbReference>